<dbReference type="InterPro" id="IPR012094">
    <property type="entry name" value="tRNA_Ile_lys_synt"/>
</dbReference>
<evidence type="ECO:0000259" key="7">
    <source>
        <dbReference type="Pfam" id="PF01171"/>
    </source>
</evidence>
<evidence type="ECO:0000256" key="6">
    <source>
        <dbReference type="ARBA" id="ARBA00048539"/>
    </source>
</evidence>
<dbReference type="GO" id="GO:0008033">
    <property type="term" value="P:tRNA processing"/>
    <property type="evidence" value="ECO:0007669"/>
    <property type="project" value="UniProtKB-KW"/>
</dbReference>
<dbReference type="PANTHER" id="PTHR43033:SF1">
    <property type="entry name" value="TRNA(ILE)-LYSIDINE SYNTHASE-RELATED"/>
    <property type="match status" value="1"/>
</dbReference>
<protein>
    <recommendedName>
        <fullName evidence="1">tRNA(Ile)-lysidine synthetase</fullName>
        <ecNumber evidence="1">6.3.4.19</ecNumber>
    </recommendedName>
</protein>
<dbReference type="EC" id="6.3.4.19" evidence="1"/>
<organism evidence="8 9">
    <name type="scientific">Zymoseptoria tritici (strain ST99CH_3D7)</name>
    <dbReference type="NCBI Taxonomy" id="1276538"/>
    <lineage>
        <taxon>Eukaryota</taxon>
        <taxon>Fungi</taxon>
        <taxon>Dikarya</taxon>
        <taxon>Ascomycota</taxon>
        <taxon>Pezizomycotina</taxon>
        <taxon>Dothideomycetes</taxon>
        <taxon>Dothideomycetidae</taxon>
        <taxon>Mycosphaerellales</taxon>
        <taxon>Mycosphaerellaceae</taxon>
        <taxon>Zymoseptoria</taxon>
    </lineage>
</organism>
<evidence type="ECO:0000313" key="8">
    <source>
        <dbReference type="EMBL" id="SMQ54360.1"/>
    </source>
</evidence>
<keyword evidence="2" id="KW-0436">Ligase</keyword>
<dbReference type="Pfam" id="PF01171">
    <property type="entry name" value="ATP_bind_3"/>
    <property type="match status" value="1"/>
</dbReference>
<dbReference type="NCBIfam" id="TIGR02432">
    <property type="entry name" value="lysidine_TilS_N"/>
    <property type="match status" value="1"/>
</dbReference>
<comment type="catalytic activity">
    <reaction evidence="6">
        <text>cytidine(34) in tRNA(Ile2) + L-lysine + ATP = lysidine(34) in tRNA(Ile2) + AMP + diphosphate + H(+)</text>
        <dbReference type="Rhea" id="RHEA:43744"/>
        <dbReference type="Rhea" id="RHEA-COMP:10625"/>
        <dbReference type="Rhea" id="RHEA-COMP:10670"/>
        <dbReference type="ChEBI" id="CHEBI:15378"/>
        <dbReference type="ChEBI" id="CHEBI:30616"/>
        <dbReference type="ChEBI" id="CHEBI:32551"/>
        <dbReference type="ChEBI" id="CHEBI:33019"/>
        <dbReference type="ChEBI" id="CHEBI:82748"/>
        <dbReference type="ChEBI" id="CHEBI:83665"/>
        <dbReference type="ChEBI" id="CHEBI:456215"/>
        <dbReference type="EC" id="6.3.4.19"/>
    </reaction>
</comment>
<dbReference type="STRING" id="1276538.A0A1X7S4B1"/>
<evidence type="ECO:0000256" key="5">
    <source>
        <dbReference type="ARBA" id="ARBA00022840"/>
    </source>
</evidence>
<evidence type="ECO:0000256" key="2">
    <source>
        <dbReference type="ARBA" id="ARBA00022598"/>
    </source>
</evidence>
<dbReference type="InterPro" id="IPR012795">
    <property type="entry name" value="tRNA_Ile_lys_synt_N"/>
</dbReference>
<evidence type="ECO:0000313" key="9">
    <source>
        <dbReference type="Proteomes" id="UP000215127"/>
    </source>
</evidence>
<dbReference type="EMBL" id="LT853700">
    <property type="protein sequence ID" value="SMQ54360.1"/>
    <property type="molecule type" value="Genomic_DNA"/>
</dbReference>
<dbReference type="InterPro" id="IPR014729">
    <property type="entry name" value="Rossmann-like_a/b/a_fold"/>
</dbReference>
<evidence type="ECO:0000256" key="4">
    <source>
        <dbReference type="ARBA" id="ARBA00022741"/>
    </source>
</evidence>
<reference evidence="8 9" key="1">
    <citation type="submission" date="2016-06" db="EMBL/GenBank/DDBJ databases">
        <authorList>
            <person name="Kjaerup R.B."/>
            <person name="Dalgaard T.S."/>
            <person name="Juul-Madsen H.R."/>
        </authorList>
    </citation>
    <scope>NUCLEOTIDE SEQUENCE [LARGE SCALE GENOMIC DNA]</scope>
</reference>
<dbReference type="CDD" id="cd01992">
    <property type="entry name" value="TilS_N"/>
    <property type="match status" value="1"/>
</dbReference>
<sequence length="543" mass="60799">MSAAVHSLAKSAKYKAIQEHLSNFLLRRWSKQFGIAVSGGVDSMALASLCSSSQIGSQFTGFIVDHGLRPDSSDEAAKVAEELERLRIRARILKLGWAAHGDPKTLTNFETVARTLRYQALGKACYQERIPSMLVAHHADDQAETVAVRVLSGYTGAGLRGIKDEVRFPNCEGVYGVDGSGWRDDTEPQRLSTEKGDLRIMRPLLTFSKDQLIGICRANGVRWFEDSTNTDKSLTMRNTVRSLLKSDLLPTAIGTPRLLKCSLAMRKREEIIEEAVQKVFDRTPMTLDLSIGHLTFSIDSQGASHFLPNDTHQSDIKAHFVRRVLRNVSPQTEISLQTLDQATDLMLGDLTERTGGTQETQIASVSIRRDNSIDEGSRRFSIRRQNPSSLQWNTTVPFSFQAGLESSPDSPGWSEWLLWDGRYWIRVFRDKVSADESIDVSFITPERLAIARKGLDLRQLTELRRLFRHASRHGAEWTIPVLTLRRADTVLVAALPTLGWQHPKLTDETAAMGSFTCEISYKEVAFEETETHQIVSDVNQLTS</sequence>
<dbReference type="InterPro" id="IPR011063">
    <property type="entry name" value="TilS/TtcA_N"/>
</dbReference>
<dbReference type="Proteomes" id="UP000215127">
    <property type="component" value="Chromosome 9"/>
</dbReference>
<dbReference type="GO" id="GO:0032267">
    <property type="term" value="F:tRNA(Ile)-lysidine synthase activity"/>
    <property type="evidence" value="ECO:0007669"/>
    <property type="project" value="UniProtKB-EC"/>
</dbReference>
<keyword evidence="9" id="KW-1185">Reference proteome</keyword>
<dbReference type="PANTHER" id="PTHR43033">
    <property type="entry name" value="TRNA(ILE)-LYSIDINE SYNTHASE-RELATED"/>
    <property type="match status" value="1"/>
</dbReference>
<name>A0A1X7S4B1_ZYMT9</name>
<keyword evidence="5" id="KW-0067">ATP-binding</keyword>
<dbReference type="AlphaFoldDB" id="A0A1X7S4B1"/>
<proteinExistence type="inferred from homology"/>
<dbReference type="SUPFAM" id="SSF52402">
    <property type="entry name" value="Adenine nucleotide alpha hydrolases-like"/>
    <property type="match status" value="1"/>
</dbReference>
<evidence type="ECO:0000256" key="1">
    <source>
        <dbReference type="ARBA" id="ARBA00013267"/>
    </source>
</evidence>
<accession>A0A1X7S4B1</accession>
<gene>
    <name evidence="8" type="ORF">ZT3D7_G9515</name>
</gene>
<feature type="domain" description="tRNA(Ile)-lysidine/2-thiocytidine synthase N-terminal" evidence="7">
    <location>
        <begin position="33"/>
        <end position="242"/>
    </location>
</feature>
<dbReference type="Gene3D" id="3.40.50.620">
    <property type="entry name" value="HUPs"/>
    <property type="match status" value="1"/>
</dbReference>
<evidence type="ECO:0000256" key="3">
    <source>
        <dbReference type="ARBA" id="ARBA00022694"/>
    </source>
</evidence>
<keyword evidence="3" id="KW-0819">tRNA processing</keyword>
<dbReference type="GO" id="GO:0005524">
    <property type="term" value="F:ATP binding"/>
    <property type="evidence" value="ECO:0007669"/>
    <property type="project" value="UniProtKB-KW"/>
</dbReference>
<keyword evidence="4" id="KW-0547">Nucleotide-binding</keyword>
<dbReference type="HAMAP" id="MF_01161">
    <property type="entry name" value="tRNA_Ile_lys_synt"/>
    <property type="match status" value="1"/>
</dbReference>